<accession>A0A251UD94</accession>
<proteinExistence type="predicted"/>
<dbReference type="EMBL" id="CM007896">
    <property type="protein sequence ID" value="OTG21327.1"/>
    <property type="molecule type" value="Genomic_DNA"/>
</dbReference>
<dbReference type="Gramene" id="mRNA:HanXRQr2_Chr07g0312531">
    <property type="protein sequence ID" value="CDS:HanXRQr2_Chr07g0312531.1"/>
    <property type="gene ID" value="HanXRQr2_Chr07g0312531"/>
</dbReference>
<evidence type="ECO:0000313" key="3">
    <source>
        <dbReference type="Proteomes" id="UP000215914"/>
    </source>
</evidence>
<dbReference type="InParanoid" id="A0A251UD94"/>
<dbReference type="PANTHER" id="PTHR47481:SF40">
    <property type="entry name" value="RETROTRANSPOSON GAG DOMAIN-CONTAINING PROTEIN"/>
    <property type="match status" value="1"/>
</dbReference>
<reference evidence="2" key="2">
    <citation type="submission" date="2017-02" db="EMBL/GenBank/DDBJ databases">
        <title>Sunflower complete genome.</title>
        <authorList>
            <person name="Langlade N."/>
            <person name="Munos S."/>
        </authorList>
    </citation>
    <scope>NUCLEOTIDE SEQUENCE [LARGE SCALE GENOMIC DNA]</scope>
    <source>
        <tissue evidence="2">Leaves</tissue>
    </source>
</reference>
<evidence type="ECO:0000313" key="2">
    <source>
        <dbReference type="EMBL" id="OTG21327.1"/>
    </source>
</evidence>
<dbReference type="AlphaFoldDB" id="A0A251UD94"/>
<keyword evidence="3" id="KW-1185">Reference proteome</keyword>
<name>A0A251UD94_HELAN</name>
<sequence>MSACSSLDKYCTKLKEIDEQLKDVDQPVPESRLVLQLARDLPPEYSVTAALIHQQSPTWDIARDMIEREAQRLAALETAQVLLTSNKPTSPPPSSPIRNLLSNLLLATRTR</sequence>
<protein>
    <submittedName>
        <fullName evidence="2">Uncharacterized protein</fullName>
    </submittedName>
</protein>
<reference evidence="1" key="3">
    <citation type="submission" date="2020-06" db="EMBL/GenBank/DDBJ databases">
        <title>Helianthus annuus Genome sequencing and assembly Release 2.</title>
        <authorList>
            <person name="Gouzy J."/>
            <person name="Langlade N."/>
            <person name="Munos S."/>
        </authorList>
    </citation>
    <scope>NUCLEOTIDE SEQUENCE</scope>
    <source>
        <tissue evidence="1">Leaves</tissue>
    </source>
</reference>
<dbReference type="EMBL" id="MNCJ02000322">
    <property type="protein sequence ID" value="KAF5800134.1"/>
    <property type="molecule type" value="Genomic_DNA"/>
</dbReference>
<reference evidence="1 3" key="1">
    <citation type="journal article" date="2017" name="Nature">
        <title>The sunflower genome provides insights into oil metabolism, flowering and Asterid evolution.</title>
        <authorList>
            <person name="Badouin H."/>
            <person name="Gouzy J."/>
            <person name="Grassa C.J."/>
            <person name="Murat F."/>
            <person name="Staton S.E."/>
            <person name="Cottret L."/>
            <person name="Lelandais-Briere C."/>
            <person name="Owens G.L."/>
            <person name="Carrere S."/>
            <person name="Mayjonade B."/>
            <person name="Legrand L."/>
            <person name="Gill N."/>
            <person name="Kane N.C."/>
            <person name="Bowers J.E."/>
            <person name="Hubner S."/>
            <person name="Bellec A."/>
            <person name="Berard A."/>
            <person name="Berges H."/>
            <person name="Blanchet N."/>
            <person name="Boniface M.C."/>
            <person name="Brunel D."/>
            <person name="Catrice O."/>
            <person name="Chaidir N."/>
            <person name="Claudel C."/>
            <person name="Donnadieu C."/>
            <person name="Faraut T."/>
            <person name="Fievet G."/>
            <person name="Helmstetter N."/>
            <person name="King M."/>
            <person name="Knapp S.J."/>
            <person name="Lai Z."/>
            <person name="Le Paslier M.C."/>
            <person name="Lippi Y."/>
            <person name="Lorenzon L."/>
            <person name="Mandel J.R."/>
            <person name="Marage G."/>
            <person name="Marchand G."/>
            <person name="Marquand E."/>
            <person name="Bret-Mestries E."/>
            <person name="Morien E."/>
            <person name="Nambeesan S."/>
            <person name="Nguyen T."/>
            <person name="Pegot-Espagnet P."/>
            <person name="Pouilly N."/>
            <person name="Raftis F."/>
            <person name="Sallet E."/>
            <person name="Schiex T."/>
            <person name="Thomas J."/>
            <person name="Vandecasteele C."/>
            <person name="Vares D."/>
            <person name="Vear F."/>
            <person name="Vautrin S."/>
            <person name="Crespi M."/>
            <person name="Mangin B."/>
            <person name="Burke J.M."/>
            <person name="Salse J."/>
            <person name="Munos S."/>
            <person name="Vincourt P."/>
            <person name="Rieseberg L.H."/>
            <person name="Langlade N.B."/>
        </authorList>
    </citation>
    <scope>NUCLEOTIDE SEQUENCE [LARGE SCALE GENOMIC DNA]</scope>
    <source>
        <strain evidence="3">cv. SF193</strain>
        <tissue evidence="1">Leaves</tissue>
    </source>
</reference>
<dbReference type="Proteomes" id="UP000215914">
    <property type="component" value="Chromosome 7"/>
</dbReference>
<organism evidence="2 3">
    <name type="scientific">Helianthus annuus</name>
    <name type="common">Common sunflower</name>
    <dbReference type="NCBI Taxonomy" id="4232"/>
    <lineage>
        <taxon>Eukaryota</taxon>
        <taxon>Viridiplantae</taxon>
        <taxon>Streptophyta</taxon>
        <taxon>Embryophyta</taxon>
        <taxon>Tracheophyta</taxon>
        <taxon>Spermatophyta</taxon>
        <taxon>Magnoliopsida</taxon>
        <taxon>eudicotyledons</taxon>
        <taxon>Gunneridae</taxon>
        <taxon>Pentapetalae</taxon>
        <taxon>asterids</taxon>
        <taxon>campanulids</taxon>
        <taxon>Asterales</taxon>
        <taxon>Asteraceae</taxon>
        <taxon>Asteroideae</taxon>
        <taxon>Heliantheae alliance</taxon>
        <taxon>Heliantheae</taxon>
        <taxon>Helianthus</taxon>
    </lineage>
</organism>
<dbReference type="PANTHER" id="PTHR47481">
    <property type="match status" value="1"/>
</dbReference>
<evidence type="ECO:0000313" key="1">
    <source>
        <dbReference type="EMBL" id="KAF5800134.1"/>
    </source>
</evidence>
<gene>
    <name evidence="2" type="ORF">HannXRQ_Chr07g0202941</name>
    <name evidence="1" type="ORF">HanXRQr2_Chr07g0312531</name>
</gene>